<dbReference type="AlphaFoldDB" id="A0A7S4F1R8"/>
<accession>A0A7S4F1R8</accession>
<dbReference type="SUPFAM" id="SSF53254">
    <property type="entry name" value="Phosphoglycerate mutase-like"/>
    <property type="match status" value="1"/>
</dbReference>
<dbReference type="PANTHER" id="PTHR48100:SF44">
    <property type="entry name" value="PHOSPHATASE C1620.13-RELATED"/>
    <property type="match status" value="1"/>
</dbReference>
<dbReference type="InterPro" id="IPR050275">
    <property type="entry name" value="PGM_Phosphatase"/>
</dbReference>
<proteinExistence type="predicted"/>
<dbReference type="InterPro" id="IPR029033">
    <property type="entry name" value="His_PPase_superfam"/>
</dbReference>
<dbReference type="GO" id="GO:0005829">
    <property type="term" value="C:cytosol"/>
    <property type="evidence" value="ECO:0007669"/>
    <property type="project" value="TreeGrafter"/>
</dbReference>
<dbReference type="EMBL" id="HBIZ01032401">
    <property type="protein sequence ID" value="CAE0768029.1"/>
    <property type="molecule type" value="Transcribed_RNA"/>
</dbReference>
<feature type="compositionally biased region" description="Low complexity" evidence="1">
    <location>
        <begin position="129"/>
        <end position="161"/>
    </location>
</feature>
<gene>
    <name evidence="2" type="ORF">PCAR00345_LOCUS20641</name>
</gene>
<dbReference type="GO" id="GO:0016791">
    <property type="term" value="F:phosphatase activity"/>
    <property type="evidence" value="ECO:0007669"/>
    <property type="project" value="TreeGrafter"/>
</dbReference>
<dbReference type="CDD" id="cd07067">
    <property type="entry name" value="HP_PGM_like"/>
    <property type="match status" value="1"/>
</dbReference>
<evidence type="ECO:0000313" key="2">
    <source>
        <dbReference type="EMBL" id="CAE0768029.1"/>
    </source>
</evidence>
<dbReference type="InterPro" id="IPR013078">
    <property type="entry name" value="His_Pase_superF_clade-1"/>
</dbReference>
<reference evidence="2" key="1">
    <citation type="submission" date="2021-01" db="EMBL/GenBank/DDBJ databases">
        <authorList>
            <person name="Corre E."/>
            <person name="Pelletier E."/>
            <person name="Niang G."/>
            <person name="Scheremetjew M."/>
            <person name="Finn R."/>
            <person name="Kale V."/>
            <person name="Holt S."/>
            <person name="Cochrane G."/>
            <person name="Meng A."/>
            <person name="Brown T."/>
            <person name="Cohen L."/>
        </authorList>
    </citation>
    <scope>NUCLEOTIDE SEQUENCE</scope>
    <source>
        <strain evidence="2">CCMP645</strain>
    </source>
</reference>
<dbReference type="Pfam" id="PF00300">
    <property type="entry name" value="His_Phos_1"/>
    <property type="match status" value="1"/>
</dbReference>
<protein>
    <recommendedName>
        <fullName evidence="3">Phosphoglycerate mutase family protein</fullName>
    </recommendedName>
</protein>
<dbReference type="Gene3D" id="3.40.50.1240">
    <property type="entry name" value="Phosphoglycerate mutase-like"/>
    <property type="match status" value="1"/>
</dbReference>
<dbReference type="PANTHER" id="PTHR48100">
    <property type="entry name" value="BROAD-SPECIFICITY PHOSPHATASE YOR283W-RELATED"/>
    <property type="match status" value="1"/>
</dbReference>
<sequence>MNRRGNRIGVERLADPDAPPVKQLFIVRHAQSKWNAAQKSRDVRTLLAYRDHPLTQRGCDQAEALAAAITSVMRNGPENEHFAGRKVLAGLMKADAIWSSPHTRALQTALIGLRPLHTSPMPTSPTPSPSAGRAATTPATAGAETAAAAADGAPAYEASASGSISRETGNEDAQKGSTLPIRLKPAAREKKNLGGFDTIGVCRGERCLLRAMSELQPHMPADTLEQMRFTCVDATEVKRKWWSGMRDSKQQLHQRMAALLEEIRASPHSSIVLVGHSHFFREFFRAYLNDKWREASPHVATDLCKHRIPNCSVACCQIDFSVGPQVITDVSLYSPDVYVKLTAGASNPTLCVKGEPVSPTANAALRLYARQPFAPITVAGQEVL</sequence>
<evidence type="ECO:0008006" key="3">
    <source>
        <dbReference type="Google" id="ProtNLM"/>
    </source>
</evidence>
<evidence type="ECO:0000256" key="1">
    <source>
        <dbReference type="SAM" id="MobiDB-lite"/>
    </source>
</evidence>
<feature type="region of interest" description="Disordered" evidence="1">
    <location>
        <begin position="115"/>
        <end position="186"/>
    </location>
</feature>
<name>A0A7S4F1R8_CHRCT</name>
<organism evidence="2">
    <name type="scientific">Chrysotila carterae</name>
    <name type="common">Marine alga</name>
    <name type="synonym">Syracosphaera carterae</name>
    <dbReference type="NCBI Taxonomy" id="13221"/>
    <lineage>
        <taxon>Eukaryota</taxon>
        <taxon>Haptista</taxon>
        <taxon>Haptophyta</taxon>
        <taxon>Prymnesiophyceae</taxon>
        <taxon>Isochrysidales</taxon>
        <taxon>Isochrysidaceae</taxon>
        <taxon>Chrysotila</taxon>
    </lineage>
</organism>
<dbReference type="SMART" id="SM00855">
    <property type="entry name" value="PGAM"/>
    <property type="match status" value="1"/>
</dbReference>